<dbReference type="Pfam" id="PF07588">
    <property type="entry name" value="DUF1554"/>
    <property type="match status" value="1"/>
</dbReference>
<protein>
    <submittedName>
        <fullName evidence="2">DUF1554 domain-containing protein</fullName>
    </submittedName>
</protein>
<evidence type="ECO:0000313" key="4">
    <source>
        <dbReference type="Proteomes" id="UP000297273"/>
    </source>
</evidence>
<comment type="caution">
    <text evidence="2">The sequence shown here is derived from an EMBL/GenBank/DDBJ whole genome shotgun (WGS) entry which is preliminary data.</text>
</comment>
<keyword evidence="4" id="KW-1185">Reference proteome</keyword>
<dbReference type="SUPFAM" id="SSF56436">
    <property type="entry name" value="C-type lectin-like"/>
    <property type="match status" value="1"/>
</dbReference>
<organism evidence="2 5">
    <name type="scientific">Leptospira langatensis</name>
    <dbReference type="NCBI Taxonomy" id="2484983"/>
    <lineage>
        <taxon>Bacteria</taxon>
        <taxon>Pseudomonadati</taxon>
        <taxon>Spirochaetota</taxon>
        <taxon>Spirochaetia</taxon>
        <taxon>Leptospirales</taxon>
        <taxon>Leptospiraceae</taxon>
        <taxon>Leptospira</taxon>
    </lineage>
</organism>
<gene>
    <name evidence="2" type="ORF">EHO57_05330</name>
    <name evidence="3" type="ORF">EHQ53_12780</name>
</gene>
<dbReference type="EMBL" id="RQER01000004">
    <property type="protein sequence ID" value="TGK02743.1"/>
    <property type="molecule type" value="Genomic_DNA"/>
</dbReference>
<dbReference type="InterPro" id="IPR016186">
    <property type="entry name" value="C-type_lectin-like/link_sf"/>
</dbReference>
<accession>A0A5F1ZRC0</accession>
<dbReference type="Proteomes" id="UP000297273">
    <property type="component" value="Unassembled WGS sequence"/>
</dbReference>
<dbReference type="InterPro" id="IPR011448">
    <property type="entry name" value="DUF1554"/>
</dbReference>
<evidence type="ECO:0000313" key="5">
    <source>
        <dbReference type="Proteomes" id="UP000297946"/>
    </source>
</evidence>
<evidence type="ECO:0000259" key="1">
    <source>
        <dbReference type="Pfam" id="PF07588"/>
    </source>
</evidence>
<evidence type="ECO:0000313" key="2">
    <source>
        <dbReference type="EMBL" id="TGK02743.1"/>
    </source>
</evidence>
<reference evidence="3" key="1">
    <citation type="submission" date="2018-10" db="EMBL/GenBank/DDBJ databases">
        <authorList>
            <person name="Vincent A.T."/>
            <person name="Schiettekatte O."/>
            <person name="Bourhy P."/>
            <person name="Veyrier F.J."/>
            <person name="Picardeau M."/>
        </authorList>
    </citation>
    <scope>NUCLEOTIDE SEQUENCE</scope>
    <source>
        <strain evidence="3">201702690</strain>
    </source>
</reference>
<reference evidence="2 5" key="2">
    <citation type="journal article" date="2019" name="PLoS Negl. Trop. Dis.">
        <title>Revisiting the worldwide diversity of Leptospira species in the environment.</title>
        <authorList>
            <person name="Vincent A.T."/>
            <person name="Schiettekatte O."/>
            <person name="Bourhy P."/>
            <person name="Veyrier F.J."/>
            <person name="Picardeau M."/>
        </authorList>
    </citation>
    <scope>NUCLEOTIDE SEQUENCE [LARGE SCALE GENOMIC DNA]</scope>
    <source>
        <strain evidence="3">201702690</strain>
        <strain evidence="2 5">SSW18</strain>
    </source>
</reference>
<proteinExistence type="predicted"/>
<dbReference type="EMBL" id="RQGC01000008">
    <property type="protein sequence ID" value="TGL40053.1"/>
    <property type="molecule type" value="Genomic_DNA"/>
</dbReference>
<feature type="domain" description="DUF1554" evidence="1">
    <location>
        <begin position="161"/>
        <end position="280"/>
    </location>
</feature>
<sequence length="306" mass="32638">MRYPLFRWFSGVCLFVLLVDCAIKTKNPGDPSSLEFYENAIISCLLDSCNQEVLISGGSLVVEESSLTLFISLPKAPSSSASYSFSISNPSLATVTPSVLVFTASNYNTAQTIQILANADDTDTVDNSFTLDILDPQDLTIHYSLKQKDNDRYLFATNPSYAGNFSANFADAICSTEVSGHPTLPSGSYKALEVSGTIRRASAPQINWVLKPNMQYWDIATSAKAYDTDANGYFLDSSGNGISSSGVGFWTGLNADWTTGSNCSGWTSNSNTVLGVDGNQSDATISGVSSVAVACDSVLSLICVQQ</sequence>
<dbReference type="AlphaFoldDB" id="A0A5F1ZRC0"/>
<dbReference type="Gene3D" id="3.10.100.10">
    <property type="entry name" value="Mannose-Binding Protein A, subunit A"/>
    <property type="match status" value="1"/>
</dbReference>
<evidence type="ECO:0000313" key="3">
    <source>
        <dbReference type="EMBL" id="TGL40053.1"/>
    </source>
</evidence>
<dbReference type="Proteomes" id="UP000297946">
    <property type="component" value="Unassembled WGS sequence"/>
</dbReference>
<dbReference type="InterPro" id="IPR016187">
    <property type="entry name" value="CTDL_fold"/>
</dbReference>
<dbReference type="OrthoDB" id="324949at2"/>
<name>A0A5F1ZRC0_9LEPT</name>